<protein>
    <submittedName>
        <fullName evidence="1">Uncharacterized protein</fullName>
    </submittedName>
</protein>
<gene>
    <name evidence="1" type="ORF">FX981_02249</name>
</gene>
<dbReference type="EMBL" id="CP043404">
    <property type="protein sequence ID" value="QEK64006.1"/>
    <property type="molecule type" value="Genomic_DNA"/>
</dbReference>
<sequence length="84" mass="10127">MTLQVEGFFINIYNRTYILFVGGYDVTDLERKLYRSIYNMSRFRNNPSMDDLKKKTGKDELAIRKAVKNLMSRNEIEWDKEKHE</sequence>
<organism evidence="1 2">
    <name type="scientific">Bacillus safensis</name>
    <dbReference type="NCBI Taxonomy" id="561879"/>
    <lineage>
        <taxon>Bacteria</taxon>
        <taxon>Bacillati</taxon>
        <taxon>Bacillota</taxon>
        <taxon>Bacilli</taxon>
        <taxon>Bacillales</taxon>
        <taxon>Bacillaceae</taxon>
        <taxon>Bacillus</taxon>
    </lineage>
</organism>
<accession>A0A5C0WIB7</accession>
<keyword evidence="2" id="KW-1185">Reference proteome</keyword>
<dbReference type="Proteomes" id="UP000325032">
    <property type="component" value="Chromosome"/>
</dbReference>
<dbReference type="AlphaFoldDB" id="A0A5C0WIB7"/>
<evidence type="ECO:0000313" key="2">
    <source>
        <dbReference type="Proteomes" id="UP000325032"/>
    </source>
</evidence>
<proteinExistence type="predicted"/>
<evidence type="ECO:0000313" key="1">
    <source>
        <dbReference type="EMBL" id="QEK64006.1"/>
    </source>
</evidence>
<reference evidence="1 2" key="1">
    <citation type="journal article" date="2018" name="Plant Biotechnol. Rep.">
        <title>Diversity and antifungal activity of endophytic bacteria associated with Panax ginseng seedlings.</title>
        <authorList>
            <person name="Park J.M."/>
            <person name="Hong C.E."/>
            <person name="Jo S.H."/>
        </authorList>
    </citation>
    <scope>NUCLEOTIDE SEQUENCE [LARGE SCALE GENOMIC DNA]</scope>
    <source>
        <strain evidence="1 2">PgKB20</strain>
    </source>
</reference>
<name>A0A5C0WIB7_BACIA</name>